<dbReference type="NCBIfam" id="TIGR00747">
    <property type="entry name" value="fabH"/>
    <property type="match status" value="1"/>
</dbReference>
<evidence type="ECO:0000259" key="12">
    <source>
        <dbReference type="Pfam" id="PF08545"/>
    </source>
</evidence>
<reference evidence="13" key="1">
    <citation type="submission" date="2018-05" db="EMBL/GenBank/DDBJ databases">
        <authorList>
            <person name="Lanie J.A."/>
            <person name="Ng W.-L."/>
            <person name="Kazmierczak K.M."/>
            <person name="Andrzejewski T.M."/>
            <person name="Davidsen T.M."/>
            <person name="Wayne K.J."/>
            <person name="Tettelin H."/>
            <person name="Glass J.I."/>
            <person name="Rusch D."/>
            <person name="Podicherti R."/>
            <person name="Tsui H.-C.T."/>
            <person name="Winkler M.E."/>
        </authorList>
    </citation>
    <scope>NUCLEOTIDE SEQUENCE</scope>
</reference>
<name>A0A381NHW2_9ZZZZ</name>
<dbReference type="AlphaFoldDB" id="A0A381NHW2"/>
<organism evidence="13">
    <name type="scientific">marine metagenome</name>
    <dbReference type="NCBI Taxonomy" id="408172"/>
    <lineage>
        <taxon>unclassified sequences</taxon>
        <taxon>metagenomes</taxon>
        <taxon>ecological metagenomes</taxon>
    </lineage>
</organism>
<gene>
    <name evidence="13" type="ORF">METZ01_LOCUS7030</name>
</gene>
<feature type="domain" description="Beta-ketoacyl-[acyl-carrier-protein] synthase III N-terminal" evidence="12">
    <location>
        <begin position="95"/>
        <end position="175"/>
    </location>
</feature>
<dbReference type="GO" id="GO:0006633">
    <property type="term" value="P:fatty acid biosynthetic process"/>
    <property type="evidence" value="ECO:0007669"/>
    <property type="project" value="UniProtKB-KW"/>
</dbReference>
<proteinExistence type="inferred from homology"/>
<evidence type="ECO:0000256" key="7">
    <source>
        <dbReference type="ARBA" id="ARBA00022832"/>
    </source>
</evidence>
<evidence type="ECO:0000259" key="11">
    <source>
        <dbReference type="Pfam" id="PF08541"/>
    </source>
</evidence>
<dbReference type="InterPro" id="IPR016039">
    <property type="entry name" value="Thiolase-like"/>
</dbReference>
<feature type="domain" description="Beta-ketoacyl-[acyl-carrier-protein] synthase III C-terminal" evidence="11">
    <location>
        <begin position="230"/>
        <end position="319"/>
    </location>
</feature>
<dbReference type="PANTHER" id="PTHR43091:SF2">
    <property type="entry name" value="BETA-KETOACYL-[ACYL-CARRIER-PROTEIN] SYNTHASE III 2"/>
    <property type="match status" value="1"/>
</dbReference>
<sequence length="319" mass="34964">MPPRIVTNDELSTYMDTSDEWIQERTGIKERHYVEKGEGPSDIAIPATKQALNAAGLKVSDIDFIIFATSTPDFYAPGSGCLLQEKMGFNEIGALDIRVQCSGFIYGLSIAEQYIRTGTFKNILLIGAEVQSTAMDLTNAGRDTAIIFGDGAGAAIISATDEDRGVLSTHMHSEGKYLKELWLESPASNAGYPRINGEVLDEGKQFLKMNGKEVFRHAVTRFPEVINEALEANNLTSENIDLLIPHQANLRITQMVQKRLSLRNEQVFSNIHKYGNTTAATIPIALAEAFNEGKIKDGDLLVLAAFGAGFTWASAIMKW</sequence>
<evidence type="ECO:0000256" key="6">
    <source>
        <dbReference type="ARBA" id="ARBA00022679"/>
    </source>
</evidence>
<keyword evidence="9" id="KW-0275">Fatty acid biosynthesis</keyword>
<dbReference type="SUPFAM" id="SSF53901">
    <property type="entry name" value="Thiolase-like"/>
    <property type="match status" value="1"/>
</dbReference>
<dbReference type="Pfam" id="PF08545">
    <property type="entry name" value="ACP_syn_III"/>
    <property type="match status" value="1"/>
</dbReference>
<dbReference type="EMBL" id="UINC01000373">
    <property type="protein sequence ID" value="SUZ54176.1"/>
    <property type="molecule type" value="Genomic_DNA"/>
</dbReference>
<protein>
    <recommendedName>
        <fullName evidence="3">beta-ketoacyl-[acyl-carrier-protein] synthase III</fullName>
        <ecNumber evidence="3">2.3.1.180</ecNumber>
    </recommendedName>
</protein>
<dbReference type="InterPro" id="IPR004655">
    <property type="entry name" value="FabH"/>
</dbReference>
<dbReference type="CDD" id="cd00830">
    <property type="entry name" value="KAS_III"/>
    <property type="match status" value="1"/>
</dbReference>
<dbReference type="HAMAP" id="MF_01815">
    <property type="entry name" value="FabH"/>
    <property type="match status" value="1"/>
</dbReference>
<keyword evidence="7" id="KW-0276">Fatty acid metabolism</keyword>
<keyword evidence="8" id="KW-0443">Lipid metabolism</keyword>
<dbReference type="FunFam" id="3.40.47.10:FF:000004">
    <property type="entry name" value="3-oxoacyl-[acyl-carrier-protein] synthase 3"/>
    <property type="match status" value="1"/>
</dbReference>
<dbReference type="InterPro" id="IPR013751">
    <property type="entry name" value="ACP_syn_III_N"/>
</dbReference>
<dbReference type="GO" id="GO:0033818">
    <property type="term" value="F:beta-ketoacyl-acyl-carrier-protein synthase III activity"/>
    <property type="evidence" value="ECO:0007669"/>
    <property type="project" value="UniProtKB-EC"/>
</dbReference>
<evidence type="ECO:0000256" key="10">
    <source>
        <dbReference type="ARBA" id="ARBA00023315"/>
    </source>
</evidence>
<evidence type="ECO:0000313" key="13">
    <source>
        <dbReference type="EMBL" id="SUZ54176.1"/>
    </source>
</evidence>
<keyword evidence="10" id="KW-0012">Acyltransferase</keyword>
<comment type="pathway">
    <text evidence="1">Lipid metabolism; fatty acid biosynthesis.</text>
</comment>
<dbReference type="PANTHER" id="PTHR43091">
    <property type="entry name" value="3-OXOACYL-[ACYL-CARRIER-PROTEIN] SYNTHASE"/>
    <property type="match status" value="1"/>
</dbReference>
<keyword evidence="6" id="KW-0808">Transferase</keyword>
<evidence type="ECO:0000256" key="9">
    <source>
        <dbReference type="ARBA" id="ARBA00023160"/>
    </source>
</evidence>
<dbReference type="NCBIfam" id="NF006829">
    <property type="entry name" value="PRK09352.1"/>
    <property type="match status" value="1"/>
</dbReference>
<evidence type="ECO:0000256" key="5">
    <source>
        <dbReference type="ARBA" id="ARBA00022516"/>
    </source>
</evidence>
<evidence type="ECO:0000256" key="3">
    <source>
        <dbReference type="ARBA" id="ARBA00012333"/>
    </source>
</evidence>
<keyword evidence="5" id="KW-0444">Lipid biosynthesis</keyword>
<dbReference type="Gene3D" id="3.40.47.10">
    <property type="match status" value="1"/>
</dbReference>
<dbReference type="GO" id="GO:0004315">
    <property type="term" value="F:3-oxoacyl-[acyl-carrier-protein] synthase activity"/>
    <property type="evidence" value="ECO:0007669"/>
    <property type="project" value="InterPro"/>
</dbReference>
<dbReference type="InterPro" id="IPR013747">
    <property type="entry name" value="ACP_syn_III_C"/>
</dbReference>
<dbReference type="EC" id="2.3.1.180" evidence="3"/>
<evidence type="ECO:0000256" key="4">
    <source>
        <dbReference type="ARBA" id="ARBA00022490"/>
    </source>
</evidence>
<keyword evidence="4" id="KW-0963">Cytoplasm</keyword>
<accession>A0A381NHW2</accession>
<comment type="similarity">
    <text evidence="2">Belongs to the thiolase-like superfamily. FabH family.</text>
</comment>
<dbReference type="Pfam" id="PF08541">
    <property type="entry name" value="ACP_syn_III_C"/>
    <property type="match status" value="1"/>
</dbReference>
<evidence type="ECO:0000256" key="1">
    <source>
        <dbReference type="ARBA" id="ARBA00005194"/>
    </source>
</evidence>
<evidence type="ECO:0000256" key="8">
    <source>
        <dbReference type="ARBA" id="ARBA00023098"/>
    </source>
</evidence>
<evidence type="ECO:0000256" key="2">
    <source>
        <dbReference type="ARBA" id="ARBA00008642"/>
    </source>
</evidence>